<evidence type="ECO:0000313" key="2">
    <source>
        <dbReference type="EMBL" id="SLM86102.1"/>
    </source>
</evidence>
<dbReference type="InterPro" id="IPR010390">
    <property type="entry name" value="ABC-2_transporter-like"/>
</dbReference>
<keyword evidence="1" id="KW-0472">Membrane</keyword>
<dbReference type="PANTHER" id="PTHR36833:SF1">
    <property type="entry name" value="INTEGRAL MEMBRANE TRANSPORT PROTEIN"/>
    <property type="match status" value="1"/>
</dbReference>
<feature type="transmembrane region" description="Helical" evidence="1">
    <location>
        <begin position="119"/>
        <end position="137"/>
    </location>
</feature>
<dbReference type="RefSeq" id="WP_086951736.1">
    <property type="nucleotide sequence ID" value="NZ_FWFD01000013.1"/>
</dbReference>
<feature type="transmembrane region" description="Helical" evidence="1">
    <location>
        <begin position="195"/>
        <end position="216"/>
    </location>
</feature>
<evidence type="ECO:0000256" key="1">
    <source>
        <dbReference type="SAM" id="Phobius"/>
    </source>
</evidence>
<dbReference type="EMBL" id="FWFD01000013">
    <property type="protein sequence ID" value="SLM86102.1"/>
    <property type="molecule type" value="Genomic_DNA"/>
</dbReference>
<keyword evidence="1" id="KW-1133">Transmembrane helix</keyword>
<dbReference type="Pfam" id="PF06182">
    <property type="entry name" value="ABC2_membrane_6"/>
    <property type="match status" value="1"/>
</dbReference>
<keyword evidence="3" id="KW-1185">Reference proteome</keyword>
<dbReference type="OrthoDB" id="9788195at2"/>
<dbReference type="AlphaFoldDB" id="A0A1X6WPE8"/>
<protein>
    <submittedName>
        <fullName evidence="2">ABC-type multidrug transport system, permease component</fullName>
    </submittedName>
</protein>
<dbReference type="PANTHER" id="PTHR36833">
    <property type="entry name" value="SLR0610 PROTEIN-RELATED"/>
    <property type="match status" value="1"/>
</dbReference>
<gene>
    <name evidence="2" type="ORF">FM121_08440</name>
</gene>
<feature type="transmembrane region" description="Helical" evidence="1">
    <location>
        <begin position="228"/>
        <end position="251"/>
    </location>
</feature>
<accession>A0A1X6WPE8</accession>
<sequence length="263" mass="29753">MKRYLKLYKVYLNNSFKILKMSTANFVIGFTAFLAIQVSALLFLKVTFGRIPSVNGYNFYQVLFIYGFSQIPRGLDHLYSDYLWIFARQSVVKGEFDRYLVRPVSPYFQVICERVQFDALGEIFVGIVITVYAITGINFPNPIISIFLGIIYLITGCIIYTAIKTIGASLAFWMKKSMNVLRSIYGLSDLTKYPLSIYPPVVRGFFTYLIPFGIVAAVPSELIFTSTLLNQTTITILGVTIIFTLLASTIWKKGVKIYESAGN</sequence>
<name>A0A1X6WPE8_9ENTE</name>
<proteinExistence type="predicted"/>
<feature type="transmembrane region" description="Helical" evidence="1">
    <location>
        <begin position="24"/>
        <end position="44"/>
    </location>
</feature>
<dbReference type="Proteomes" id="UP000195918">
    <property type="component" value="Unassembled WGS sequence"/>
</dbReference>
<keyword evidence="1" id="KW-0812">Transmembrane</keyword>
<feature type="transmembrane region" description="Helical" evidence="1">
    <location>
        <begin position="143"/>
        <end position="174"/>
    </location>
</feature>
<reference evidence="3" key="1">
    <citation type="submission" date="2017-02" db="EMBL/GenBank/DDBJ databases">
        <authorList>
            <person name="Dridi B."/>
        </authorList>
    </citation>
    <scope>NUCLEOTIDE SEQUENCE [LARGE SCALE GENOMIC DNA]</scope>
    <source>
        <strain evidence="3">bH819</strain>
    </source>
</reference>
<evidence type="ECO:0000313" key="3">
    <source>
        <dbReference type="Proteomes" id="UP000195918"/>
    </source>
</evidence>
<organism evidence="2 3">
    <name type="scientific">Vagococcus fluvialis bH819</name>
    <dbReference type="NCBI Taxonomy" id="1255619"/>
    <lineage>
        <taxon>Bacteria</taxon>
        <taxon>Bacillati</taxon>
        <taxon>Bacillota</taxon>
        <taxon>Bacilli</taxon>
        <taxon>Lactobacillales</taxon>
        <taxon>Enterococcaceae</taxon>
        <taxon>Vagococcus</taxon>
    </lineage>
</organism>